<protein>
    <recommendedName>
        <fullName evidence="4">Cytochrome c domain-containing protein</fullName>
    </recommendedName>
</protein>
<evidence type="ECO:0008006" key="4">
    <source>
        <dbReference type="Google" id="ProtNLM"/>
    </source>
</evidence>
<evidence type="ECO:0000313" key="3">
    <source>
        <dbReference type="Proteomes" id="UP000295497"/>
    </source>
</evidence>
<feature type="region of interest" description="Disordered" evidence="1">
    <location>
        <begin position="1"/>
        <end position="33"/>
    </location>
</feature>
<evidence type="ECO:0000256" key="1">
    <source>
        <dbReference type="SAM" id="MobiDB-lite"/>
    </source>
</evidence>
<organism evidence="2 3">
    <name type="scientific">Sorangium cellulosum</name>
    <name type="common">Polyangium cellulosum</name>
    <dbReference type="NCBI Taxonomy" id="56"/>
    <lineage>
        <taxon>Bacteria</taxon>
        <taxon>Pseudomonadati</taxon>
        <taxon>Myxococcota</taxon>
        <taxon>Polyangia</taxon>
        <taxon>Polyangiales</taxon>
        <taxon>Polyangiaceae</taxon>
        <taxon>Sorangium</taxon>
    </lineage>
</organism>
<accession>A0A4P2QMV9</accession>
<evidence type="ECO:0000313" key="2">
    <source>
        <dbReference type="EMBL" id="AUX31236.1"/>
    </source>
</evidence>
<dbReference type="Proteomes" id="UP000295497">
    <property type="component" value="Chromosome"/>
</dbReference>
<name>A0A4P2QMV9_SORCE</name>
<reference evidence="2 3" key="1">
    <citation type="submission" date="2015-09" db="EMBL/GenBank/DDBJ databases">
        <title>Sorangium comparison.</title>
        <authorList>
            <person name="Zaburannyi N."/>
            <person name="Bunk B."/>
            <person name="Overmann J."/>
            <person name="Mueller R."/>
        </authorList>
    </citation>
    <scope>NUCLEOTIDE SEQUENCE [LARGE SCALE GENOMIC DNA]</scope>
    <source>
        <strain evidence="2 3">So ce836</strain>
    </source>
</reference>
<proteinExistence type="predicted"/>
<dbReference type="AlphaFoldDB" id="A0A4P2QMV9"/>
<gene>
    <name evidence="2" type="ORF">SOCE836_033650</name>
</gene>
<sequence length="189" mass="21012">MRAMNTLGPAMRGAQPEAELPHRSPPPGRRRSRDNTIVKRISMVACLFVAACGGGEDGEPEPVAWKDMSFEERTEYMTDVVLPRMATLFAEYDAKYETMTCMTCHGDDANGGTYAMPNPQLPALPSTEEAFFEWVADPAHPEREKFGTFMYERVLPEMADVLRVPVFDPEKQPDGFSCSSCHPMASAEP</sequence>
<dbReference type="EMBL" id="CP012672">
    <property type="protein sequence ID" value="AUX31236.1"/>
    <property type="molecule type" value="Genomic_DNA"/>
</dbReference>